<evidence type="ECO:0000313" key="8">
    <source>
        <dbReference type="Proteomes" id="UP001165302"/>
    </source>
</evidence>
<feature type="transmembrane region" description="Helical" evidence="5">
    <location>
        <begin position="207"/>
        <end position="230"/>
    </location>
</feature>
<sequence>MNSGHNGTIYTTSFFLLCLSTLLFSASFNMIIPELPNYLTSLGGGEHKGLIIALFTLTAGISRPFSGKLTDKWGRVPVMAVGSIVCVICGFLYPILSSLSGFFLLRLVHGFSTGFKPTATSAYIADLIPQNRWGEAIGMHGLGFSIGSAIGPAVGGFLAHEYGINTMFYSSSIFAFLSIIIVFNMKETLKNKSKFHISMLSISRKDILEVRVIPAAIVMLLCYSSSGVILTLIPDWSENFGIINKGLFFTVYTIASVSIRLLSRKVADQHGRTIVMRVGIVVITISLVILGIGKNVNYLILGAAIFGIGSGILSPALNAWTIDLSDPNHRGRAMATLYIALEVGIGFGALFAGYIYHDIINRIPYIMYGNAIVVFIALLYIYYWEKKKNKCTINQ</sequence>
<comment type="subcellular location">
    <subcellularLocation>
        <location evidence="1">Membrane</location>
        <topology evidence="1">Multi-pass membrane protein</topology>
    </subcellularLocation>
</comment>
<evidence type="ECO:0000256" key="3">
    <source>
        <dbReference type="ARBA" id="ARBA00022989"/>
    </source>
</evidence>
<evidence type="ECO:0000256" key="4">
    <source>
        <dbReference type="ARBA" id="ARBA00023136"/>
    </source>
</evidence>
<dbReference type="Proteomes" id="UP001165302">
    <property type="component" value="Unassembled WGS sequence"/>
</dbReference>
<reference evidence="7" key="1">
    <citation type="submission" date="2020-10" db="EMBL/GenBank/DDBJ databases">
        <authorList>
            <person name="Lu T."/>
            <person name="Wang Q."/>
            <person name="Han X."/>
        </authorList>
    </citation>
    <scope>NUCLEOTIDE SEQUENCE</scope>
    <source>
        <strain evidence="7">WQ 366</strain>
    </source>
</reference>
<keyword evidence="3 5" id="KW-1133">Transmembrane helix</keyword>
<dbReference type="InterPro" id="IPR020846">
    <property type="entry name" value="MFS_dom"/>
</dbReference>
<dbReference type="PROSITE" id="PS50850">
    <property type="entry name" value="MFS"/>
    <property type="match status" value="1"/>
</dbReference>
<feature type="transmembrane region" description="Helical" evidence="5">
    <location>
        <begin position="167"/>
        <end position="186"/>
    </location>
</feature>
<dbReference type="EMBL" id="JADEYP010000037">
    <property type="protein sequence ID" value="MCA5006535.1"/>
    <property type="molecule type" value="Genomic_DNA"/>
</dbReference>
<feature type="transmembrane region" description="Helical" evidence="5">
    <location>
        <begin position="274"/>
        <end position="292"/>
    </location>
</feature>
<feature type="domain" description="Major facilitator superfamily (MFS) profile" evidence="6">
    <location>
        <begin position="13"/>
        <end position="387"/>
    </location>
</feature>
<dbReference type="InterPro" id="IPR052714">
    <property type="entry name" value="MFS_Exporter"/>
</dbReference>
<feature type="transmembrane region" description="Helical" evidence="5">
    <location>
        <begin position="363"/>
        <end position="383"/>
    </location>
</feature>
<organism evidence="7 8">
    <name type="scientific">Sphingobacterium bovistauri</name>
    <dbReference type="NCBI Taxonomy" id="2781959"/>
    <lineage>
        <taxon>Bacteria</taxon>
        <taxon>Pseudomonadati</taxon>
        <taxon>Bacteroidota</taxon>
        <taxon>Sphingobacteriia</taxon>
        <taxon>Sphingobacteriales</taxon>
        <taxon>Sphingobacteriaceae</taxon>
        <taxon>Sphingobacterium</taxon>
    </lineage>
</organism>
<keyword evidence="8" id="KW-1185">Reference proteome</keyword>
<comment type="caution">
    <text evidence="7">The sequence shown here is derived from an EMBL/GenBank/DDBJ whole genome shotgun (WGS) entry which is preliminary data.</text>
</comment>
<dbReference type="PANTHER" id="PTHR23531">
    <property type="entry name" value="QUINOLENE RESISTANCE PROTEIN NORA"/>
    <property type="match status" value="1"/>
</dbReference>
<feature type="transmembrane region" description="Helical" evidence="5">
    <location>
        <begin position="7"/>
        <end position="28"/>
    </location>
</feature>
<feature type="transmembrane region" description="Helical" evidence="5">
    <location>
        <begin position="48"/>
        <end position="66"/>
    </location>
</feature>
<feature type="transmembrane region" description="Helical" evidence="5">
    <location>
        <begin position="333"/>
        <end position="357"/>
    </location>
</feature>
<evidence type="ECO:0000259" key="6">
    <source>
        <dbReference type="PROSITE" id="PS50850"/>
    </source>
</evidence>
<protein>
    <submittedName>
        <fullName evidence="7">MFS transporter</fullName>
    </submittedName>
</protein>
<keyword evidence="2 5" id="KW-0812">Transmembrane</keyword>
<dbReference type="InterPro" id="IPR011701">
    <property type="entry name" value="MFS"/>
</dbReference>
<dbReference type="Pfam" id="PF00083">
    <property type="entry name" value="Sugar_tr"/>
    <property type="match status" value="1"/>
</dbReference>
<feature type="transmembrane region" description="Helical" evidence="5">
    <location>
        <begin position="78"/>
        <end position="96"/>
    </location>
</feature>
<gene>
    <name evidence="7" type="ORF">IPZ78_15410</name>
</gene>
<dbReference type="PRINTS" id="PR01035">
    <property type="entry name" value="TCRTETA"/>
</dbReference>
<dbReference type="CDD" id="cd17489">
    <property type="entry name" value="MFS_YfcJ_like"/>
    <property type="match status" value="1"/>
</dbReference>
<dbReference type="RefSeq" id="WP_225554893.1">
    <property type="nucleotide sequence ID" value="NZ_JADEYP010000037.1"/>
</dbReference>
<keyword evidence="4 5" id="KW-0472">Membrane</keyword>
<feature type="transmembrane region" description="Helical" evidence="5">
    <location>
        <begin position="242"/>
        <end position="262"/>
    </location>
</feature>
<feature type="transmembrane region" description="Helical" evidence="5">
    <location>
        <begin position="298"/>
        <end position="321"/>
    </location>
</feature>
<name>A0ABS7ZCD0_9SPHI</name>
<dbReference type="SUPFAM" id="SSF103473">
    <property type="entry name" value="MFS general substrate transporter"/>
    <property type="match status" value="1"/>
</dbReference>
<evidence type="ECO:0000256" key="1">
    <source>
        <dbReference type="ARBA" id="ARBA00004141"/>
    </source>
</evidence>
<evidence type="ECO:0000313" key="7">
    <source>
        <dbReference type="EMBL" id="MCA5006535.1"/>
    </source>
</evidence>
<proteinExistence type="predicted"/>
<dbReference type="InterPro" id="IPR005828">
    <property type="entry name" value="MFS_sugar_transport-like"/>
</dbReference>
<dbReference type="PANTHER" id="PTHR23531:SF1">
    <property type="entry name" value="QUINOLENE RESISTANCE PROTEIN NORA"/>
    <property type="match status" value="1"/>
</dbReference>
<dbReference type="InterPro" id="IPR001958">
    <property type="entry name" value="Tet-R_TetA/multi-R_MdtG-like"/>
</dbReference>
<evidence type="ECO:0000256" key="5">
    <source>
        <dbReference type="SAM" id="Phobius"/>
    </source>
</evidence>
<dbReference type="Gene3D" id="1.20.1250.20">
    <property type="entry name" value="MFS general substrate transporter like domains"/>
    <property type="match status" value="2"/>
</dbReference>
<accession>A0ABS7ZCD0</accession>
<dbReference type="InterPro" id="IPR036259">
    <property type="entry name" value="MFS_trans_sf"/>
</dbReference>
<evidence type="ECO:0000256" key="2">
    <source>
        <dbReference type="ARBA" id="ARBA00022692"/>
    </source>
</evidence>
<dbReference type="Pfam" id="PF07690">
    <property type="entry name" value="MFS_1"/>
    <property type="match status" value="1"/>
</dbReference>